<dbReference type="AlphaFoldDB" id="A0A1Z4LTJ7"/>
<reference evidence="2 3" key="1">
    <citation type="submission" date="2017-06" db="EMBL/GenBank/DDBJ databases">
        <title>Genome sequencing of cyanobaciteial culture collection at National Institute for Environmental Studies (NIES).</title>
        <authorList>
            <person name="Hirose Y."/>
            <person name="Shimura Y."/>
            <person name="Fujisawa T."/>
            <person name="Nakamura Y."/>
            <person name="Kawachi M."/>
        </authorList>
    </citation>
    <scope>NUCLEOTIDE SEQUENCE [LARGE SCALE GENOMIC DNA]</scope>
    <source>
        <strain evidence="2 3">NIES-267</strain>
    </source>
</reference>
<dbReference type="EMBL" id="AP018227">
    <property type="protein sequence ID" value="BAY84378.1"/>
    <property type="molecule type" value="Genomic_DNA"/>
</dbReference>
<keyword evidence="1" id="KW-0812">Transmembrane</keyword>
<feature type="transmembrane region" description="Helical" evidence="1">
    <location>
        <begin position="33"/>
        <end position="56"/>
    </location>
</feature>
<feature type="transmembrane region" description="Helical" evidence="1">
    <location>
        <begin position="6"/>
        <end position="26"/>
    </location>
</feature>
<dbReference type="Proteomes" id="UP000218418">
    <property type="component" value="Chromosome"/>
</dbReference>
<gene>
    <name evidence="2" type="ORF">NIES267_38740</name>
</gene>
<sequence>MTEGGFIATTAAITTTSTIATIAISITSPPKPVFIKIMAGGIGGTILGGIVAALILRHYRTEVLSNDENSTSTTKLSKQSTERR</sequence>
<name>A0A1Z4LTJ7_9CYAN</name>
<protein>
    <submittedName>
        <fullName evidence="2">Uncharacterized protein</fullName>
    </submittedName>
</protein>
<evidence type="ECO:0000313" key="3">
    <source>
        <dbReference type="Proteomes" id="UP000218418"/>
    </source>
</evidence>
<accession>A0A1Z4LTJ7</accession>
<keyword evidence="1" id="KW-0472">Membrane</keyword>
<evidence type="ECO:0000313" key="2">
    <source>
        <dbReference type="EMBL" id="BAY84378.1"/>
    </source>
</evidence>
<keyword evidence="3" id="KW-1185">Reference proteome</keyword>
<proteinExistence type="predicted"/>
<organism evidence="2 3">
    <name type="scientific">Calothrix parasitica NIES-267</name>
    <dbReference type="NCBI Taxonomy" id="1973488"/>
    <lineage>
        <taxon>Bacteria</taxon>
        <taxon>Bacillati</taxon>
        <taxon>Cyanobacteriota</taxon>
        <taxon>Cyanophyceae</taxon>
        <taxon>Nostocales</taxon>
        <taxon>Calotrichaceae</taxon>
        <taxon>Calothrix</taxon>
    </lineage>
</organism>
<evidence type="ECO:0000256" key="1">
    <source>
        <dbReference type="SAM" id="Phobius"/>
    </source>
</evidence>
<keyword evidence="1" id="KW-1133">Transmembrane helix</keyword>